<feature type="domain" description="NERD" evidence="2">
    <location>
        <begin position="36"/>
        <end position="153"/>
    </location>
</feature>
<name>A0ABX3WKQ8_9NEIS</name>
<accession>A0ABX3WKQ8</accession>
<proteinExistence type="predicted"/>
<evidence type="ECO:0000259" key="2">
    <source>
        <dbReference type="PROSITE" id="PS50965"/>
    </source>
</evidence>
<dbReference type="PROSITE" id="PS50965">
    <property type="entry name" value="NERD"/>
    <property type="match status" value="1"/>
</dbReference>
<organism evidence="3 4">
    <name type="scientific">Neisseria dumasiana</name>
    <dbReference type="NCBI Taxonomy" id="1931275"/>
    <lineage>
        <taxon>Bacteria</taxon>
        <taxon>Pseudomonadati</taxon>
        <taxon>Pseudomonadota</taxon>
        <taxon>Betaproteobacteria</taxon>
        <taxon>Neisseriales</taxon>
        <taxon>Neisseriaceae</taxon>
        <taxon>Neisseria</taxon>
    </lineage>
</organism>
<evidence type="ECO:0000256" key="1">
    <source>
        <dbReference type="SAM" id="Phobius"/>
    </source>
</evidence>
<comment type="caution">
    <text evidence="3">The sequence shown here is derived from an EMBL/GenBank/DDBJ whole genome shotgun (WGS) entry which is preliminary data.</text>
</comment>
<evidence type="ECO:0000313" key="4">
    <source>
        <dbReference type="Proteomes" id="UP000193346"/>
    </source>
</evidence>
<protein>
    <submittedName>
        <fullName evidence="3">Nuclease</fullName>
    </submittedName>
</protein>
<keyword evidence="4" id="KW-1185">Reference proteome</keyword>
<feature type="transmembrane region" description="Helical" evidence="1">
    <location>
        <begin position="6"/>
        <end position="30"/>
    </location>
</feature>
<gene>
    <name evidence="3" type="ORF">BV913_09505</name>
</gene>
<dbReference type="Proteomes" id="UP000193346">
    <property type="component" value="Unassembled WGS sequence"/>
</dbReference>
<keyword evidence="1" id="KW-0472">Membrane</keyword>
<reference evidence="3 4" key="1">
    <citation type="submission" date="2017-01" db="EMBL/GenBank/DDBJ databases">
        <authorList>
            <person name="Wolfgang W.J."/>
            <person name="Cole J."/>
            <person name="Wroblewski D."/>
            <person name="Mcginnis J."/>
            <person name="Musser K.A."/>
        </authorList>
    </citation>
    <scope>NUCLEOTIDE SEQUENCE [LARGE SCALE GENOMIC DNA]</scope>
    <source>
        <strain evidence="3 4">93087</strain>
    </source>
</reference>
<dbReference type="Pfam" id="PF08378">
    <property type="entry name" value="NERD"/>
    <property type="match status" value="1"/>
</dbReference>
<dbReference type="EMBL" id="MTAC01000026">
    <property type="protein sequence ID" value="OSI32648.1"/>
    <property type="molecule type" value="Genomic_DNA"/>
</dbReference>
<dbReference type="InterPro" id="IPR011528">
    <property type="entry name" value="NERD"/>
</dbReference>
<evidence type="ECO:0000313" key="3">
    <source>
        <dbReference type="EMBL" id="OSI32648.1"/>
    </source>
</evidence>
<keyword evidence="1" id="KW-1133">Transmembrane helix</keyword>
<sequence>MIINAFFGGLGSAIQAVWWVIPFLLLLAFLKSPLFKGWFGEKIVRSRLDNHLDESLYRPYHDLIIPFNGTSTQIDHVYVSPYGIFVVETKNYSGWIFGSARQAKWTQVVYKKKSSFQNPLRQNYAHIKALSELLDLPEQKFHSVIVFLGGCEFKTDMPPNVCYPGQAQMYIEGFQTAILNQQELDRVCGILESQKYSATYESRKAHVRDIKRKYG</sequence>
<keyword evidence="1" id="KW-0812">Transmembrane</keyword>